<comment type="caution">
    <text evidence="7">The sequence shown here is derived from an EMBL/GenBank/DDBJ whole genome shotgun (WGS) entry which is preliminary data.</text>
</comment>
<dbReference type="GO" id="GO:0006772">
    <property type="term" value="P:thiamine metabolic process"/>
    <property type="evidence" value="ECO:0007669"/>
    <property type="project" value="UniProtKB-UniRule"/>
</dbReference>
<dbReference type="PANTHER" id="PTHR41299:SF1">
    <property type="entry name" value="THIAMINE PYROPHOSPHOKINASE"/>
    <property type="match status" value="1"/>
</dbReference>
<dbReference type="InterPro" id="IPR006282">
    <property type="entry name" value="Thi_PPkinase"/>
</dbReference>
<dbReference type="GO" id="GO:0016301">
    <property type="term" value="F:kinase activity"/>
    <property type="evidence" value="ECO:0007669"/>
    <property type="project" value="UniProtKB-KW"/>
</dbReference>
<dbReference type="EMBL" id="BMQL01000004">
    <property type="protein sequence ID" value="GGR00549.1"/>
    <property type="molecule type" value="Genomic_DNA"/>
</dbReference>
<organism evidence="7 8">
    <name type="scientific">Deinococcus ruber</name>
    <dbReference type="NCBI Taxonomy" id="1848197"/>
    <lineage>
        <taxon>Bacteria</taxon>
        <taxon>Thermotogati</taxon>
        <taxon>Deinococcota</taxon>
        <taxon>Deinococci</taxon>
        <taxon>Deinococcales</taxon>
        <taxon>Deinococcaceae</taxon>
        <taxon>Deinococcus</taxon>
    </lineage>
</organism>
<evidence type="ECO:0000256" key="1">
    <source>
        <dbReference type="ARBA" id="ARBA00022679"/>
    </source>
</evidence>
<dbReference type="AlphaFoldDB" id="A0A918C187"/>
<dbReference type="GO" id="GO:0004788">
    <property type="term" value="F:thiamine diphosphokinase activity"/>
    <property type="evidence" value="ECO:0007669"/>
    <property type="project" value="UniProtKB-UniRule"/>
</dbReference>
<dbReference type="GO" id="GO:0030975">
    <property type="term" value="F:thiamine binding"/>
    <property type="evidence" value="ECO:0007669"/>
    <property type="project" value="InterPro"/>
</dbReference>
<keyword evidence="3" id="KW-0418">Kinase</keyword>
<feature type="domain" description="Thiamin pyrophosphokinase thiamin-binding" evidence="6">
    <location>
        <begin position="128"/>
        <end position="198"/>
    </location>
</feature>
<evidence type="ECO:0000313" key="7">
    <source>
        <dbReference type="EMBL" id="GGR00549.1"/>
    </source>
</evidence>
<dbReference type="Pfam" id="PF04263">
    <property type="entry name" value="TPK_catalytic"/>
    <property type="match status" value="1"/>
</dbReference>
<dbReference type="Gene3D" id="3.40.50.10240">
    <property type="entry name" value="Thiamin pyrophosphokinase, catalytic domain"/>
    <property type="match status" value="1"/>
</dbReference>
<reference evidence="7" key="1">
    <citation type="journal article" date="2014" name="Int. J. Syst. Evol. Microbiol.">
        <title>Complete genome sequence of Corynebacterium casei LMG S-19264T (=DSM 44701T), isolated from a smear-ripened cheese.</title>
        <authorList>
            <consortium name="US DOE Joint Genome Institute (JGI-PGF)"/>
            <person name="Walter F."/>
            <person name="Albersmeier A."/>
            <person name="Kalinowski J."/>
            <person name="Ruckert C."/>
        </authorList>
    </citation>
    <scope>NUCLEOTIDE SEQUENCE</scope>
    <source>
        <strain evidence="7">JCM 31311</strain>
    </source>
</reference>
<dbReference type="InterPro" id="IPR036759">
    <property type="entry name" value="TPK_catalytic_sf"/>
</dbReference>
<dbReference type="Proteomes" id="UP000603865">
    <property type="component" value="Unassembled WGS sequence"/>
</dbReference>
<dbReference type="SMART" id="SM00983">
    <property type="entry name" value="TPK_B1_binding"/>
    <property type="match status" value="1"/>
</dbReference>
<evidence type="ECO:0000256" key="4">
    <source>
        <dbReference type="ARBA" id="ARBA00022840"/>
    </source>
</evidence>
<keyword evidence="2" id="KW-0547">Nucleotide-binding</keyword>
<dbReference type="GO" id="GO:0009229">
    <property type="term" value="P:thiamine diphosphate biosynthetic process"/>
    <property type="evidence" value="ECO:0007669"/>
    <property type="project" value="InterPro"/>
</dbReference>
<dbReference type="SUPFAM" id="SSF63999">
    <property type="entry name" value="Thiamin pyrophosphokinase, catalytic domain"/>
    <property type="match status" value="1"/>
</dbReference>
<evidence type="ECO:0000256" key="5">
    <source>
        <dbReference type="NCBIfam" id="TIGR01378"/>
    </source>
</evidence>
<dbReference type="RefSeq" id="WP_189088587.1">
    <property type="nucleotide sequence ID" value="NZ_BMQL01000004.1"/>
</dbReference>
<dbReference type="InterPro" id="IPR007371">
    <property type="entry name" value="TPK_catalytic"/>
</dbReference>
<dbReference type="NCBIfam" id="TIGR01378">
    <property type="entry name" value="thi_PPkinase"/>
    <property type="match status" value="1"/>
</dbReference>
<reference evidence="7" key="2">
    <citation type="submission" date="2020-09" db="EMBL/GenBank/DDBJ databases">
        <authorList>
            <person name="Sun Q."/>
            <person name="Ohkuma M."/>
        </authorList>
    </citation>
    <scope>NUCLEOTIDE SEQUENCE</scope>
    <source>
        <strain evidence="7">JCM 31311</strain>
    </source>
</reference>
<evidence type="ECO:0000256" key="3">
    <source>
        <dbReference type="ARBA" id="ARBA00022777"/>
    </source>
</evidence>
<protein>
    <recommendedName>
        <fullName evidence="5">Thiamine diphosphokinase</fullName>
        <ecNumber evidence="5">2.7.6.2</ecNumber>
    </recommendedName>
</protein>
<keyword evidence="4" id="KW-0067">ATP-binding</keyword>
<dbReference type="InterPro" id="IPR053149">
    <property type="entry name" value="TPK"/>
</dbReference>
<dbReference type="GO" id="GO:0005524">
    <property type="term" value="F:ATP binding"/>
    <property type="evidence" value="ECO:0007669"/>
    <property type="project" value="UniProtKB-KW"/>
</dbReference>
<sequence length="208" mass="21662">MIAWILVGGRLTRTPALSALPRPALVVAADGGGRHAAALDISVDAWVGDFDSSDGLHLDAPRFSHPRNKASTDAELAAALARERGATELYVLGAFGGRFDHTFALALGAVRMQAEGCGVTLHSGDEWGRPLLPGVALHLPLRHGQTFSVLAASDLSGLSIGGARWNLDRVAVPLGSGWTVSNEAAGEVVCRLEAGTALVTVLEEGWDL</sequence>
<keyword evidence="1" id="KW-0808">Transferase</keyword>
<evidence type="ECO:0000259" key="6">
    <source>
        <dbReference type="SMART" id="SM00983"/>
    </source>
</evidence>
<evidence type="ECO:0000313" key="8">
    <source>
        <dbReference type="Proteomes" id="UP000603865"/>
    </source>
</evidence>
<evidence type="ECO:0000256" key="2">
    <source>
        <dbReference type="ARBA" id="ARBA00022741"/>
    </source>
</evidence>
<dbReference type="PANTHER" id="PTHR41299">
    <property type="entry name" value="THIAMINE PYROPHOSPHOKINASE"/>
    <property type="match status" value="1"/>
</dbReference>
<dbReference type="CDD" id="cd07995">
    <property type="entry name" value="TPK"/>
    <property type="match status" value="1"/>
</dbReference>
<accession>A0A918C187</accession>
<keyword evidence="8" id="KW-1185">Reference proteome</keyword>
<dbReference type="InterPro" id="IPR007373">
    <property type="entry name" value="Thiamin_PyroPKinase_B1-bd"/>
</dbReference>
<gene>
    <name evidence="7" type="ORF">GCM10008957_11730</name>
</gene>
<dbReference type="EC" id="2.7.6.2" evidence="5"/>
<proteinExistence type="predicted"/>
<name>A0A918C187_9DEIO</name>